<evidence type="ECO:0000313" key="2">
    <source>
        <dbReference type="EMBL" id="SMF98885.1"/>
    </source>
</evidence>
<feature type="region of interest" description="Disordered" evidence="1">
    <location>
        <begin position="39"/>
        <end position="65"/>
    </location>
</feature>
<gene>
    <name evidence="2" type="ORF">BSIN_2728</name>
</gene>
<organism evidence="2 3">
    <name type="scientific">Burkholderia singularis</name>
    <dbReference type="NCBI Taxonomy" id="1503053"/>
    <lineage>
        <taxon>Bacteria</taxon>
        <taxon>Pseudomonadati</taxon>
        <taxon>Pseudomonadota</taxon>
        <taxon>Betaproteobacteria</taxon>
        <taxon>Burkholderiales</taxon>
        <taxon>Burkholderiaceae</taxon>
        <taxon>Burkholderia</taxon>
        <taxon>pseudomallei group</taxon>
    </lineage>
</organism>
<accession>A0A238H0X6</accession>
<evidence type="ECO:0000313" key="3">
    <source>
        <dbReference type="Proteomes" id="UP000198460"/>
    </source>
</evidence>
<evidence type="ECO:0000256" key="1">
    <source>
        <dbReference type="SAM" id="MobiDB-lite"/>
    </source>
</evidence>
<dbReference type="AlphaFoldDB" id="A0A238H0X6"/>
<protein>
    <submittedName>
        <fullName evidence="2">Uncharacterized protein</fullName>
    </submittedName>
</protein>
<dbReference type="Proteomes" id="UP000198460">
    <property type="component" value="Unassembled WGS sequence"/>
</dbReference>
<dbReference type="EMBL" id="FXAN01000035">
    <property type="protein sequence ID" value="SMF98885.1"/>
    <property type="molecule type" value="Genomic_DNA"/>
</dbReference>
<reference evidence="2 3" key="1">
    <citation type="submission" date="2017-04" db="EMBL/GenBank/DDBJ databases">
        <authorList>
            <person name="Afonso C.L."/>
            <person name="Miller P.J."/>
            <person name="Scott M.A."/>
            <person name="Spackman E."/>
            <person name="Goraichik I."/>
            <person name="Dimitrov K.M."/>
            <person name="Suarez D.L."/>
            <person name="Swayne D.E."/>
        </authorList>
    </citation>
    <scope>NUCLEOTIDE SEQUENCE [LARGE SCALE GENOMIC DNA]</scope>
    <source>
        <strain evidence="2">LMG 28154</strain>
    </source>
</reference>
<proteinExistence type="predicted"/>
<sequence length="80" mass="9445">MQPLTNYRQSPFIHASRTLFSAYLSSRFPFQLKESTIRHARANNGDRDARSMSDMACRRPHWPRSHTRQPKLVRLTFLSL</sequence>
<name>A0A238H0X6_9BURK</name>